<gene>
    <name evidence="21" type="ORF">FB558_1264</name>
</gene>
<evidence type="ECO:0000256" key="14">
    <source>
        <dbReference type="ARBA" id="ARBA00023098"/>
    </source>
</evidence>
<protein>
    <recommendedName>
        <fullName evidence="7 18">Phosphatidate cytidylyltransferase</fullName>
        <ecNumber evidence="6 18">2.7.7.41</ecNumber>
    </recommendedName>
</protein>
<keyword evidence="9" id="KW-0444">Lipid biosynthesis</keyword>
<keyword evidence="14" id="KW-0443">Lipid metabolism</keyword>
<dbReference type="GO" id="GO:0005886">
    <property type="term" value="C:plasma membrane"/>
    <property type="evidence" value="ECO:0007669"/>
    <property type="project" value="UniProtKB-SubCell"/>
</dbReference>
<feature type="transmembrane region" description="Helical" evidence="20">
    <location>
        <begin position="204"/>
        <end position="224"/>
    </location>
</feature>
<comment type="similarity">
    <text evidence="5 18">Belongs to the CDS family.</text>
</comment>
<evidence type="ECO:0000256" key="3">
    <source>
        <dbReference type="ARBA" id="ARBA00005119"/>
    </source>
</evidence>
<proteinExistence type="inferred from homology"/>
<dbReference type="GO" id="GO:0004605">
    <property type="term" value="F:phosphatidate cytidylyltransferase activity"/>
    <property type="evidence" value="ECO:0007669"/>
    <property type="project" value="UniProtKB-EC"/>
</dbReference>
<name>A0A543DZ22_9PSEU</name>
<dbReference type="AlphaFoldDB" id="A0A543DZ22"/>
<comment type="caution">
    <text evidence="21">The sequence shown here is derived from an EMBL/GenBank/DDBJ whole genome shotgun (WGS) entry which is preliminary data.</text>
</comment>
<sequence>MTASSSSHAAAMVPPPARRPSRAGRDLVAAIAVGVGLGVVILASLLVERHLFVGVLALSTAVATWELAGALRRGAGIEVPLPILLVGGQAMIWSSWPFGLQGLGAAFALTALAVLLWRMRAGAAHYVRDATAGLFTAAYVPLFCSFAVLMLVAEDGLGRVLTFMLCGVASDVGGYAAGVLLGRHPMAPTISPKKSWEGFGGSQLVGMVAGALCVHFLLGGAWWAGALTGALLVTCATLGDLIESMVKRDLGIKDMSTLLPGHGGLLDRLDSLLPTAVVAWVLLSIVVP</sequence>
<evidence type="ECO:0000256" key="20">
    <source>
        <dbReference type="SAM" id="Phobius"/>
    </source>
</evidence>
<keyword evidence="15 20" id="KW-0472">Membrane</keyword>
<evidence type="ECO:0000256" key="12">
    <source>
        <dbReference type="ARBA" id="ARBA00022695"/>
    </source>
</evidence>
<evidence type="ECO:0000256" key="9">
    <source>
        <dbReference type="ARBA" id="ARBA00022516"/>
    </source>
</evidence>
<evidence type="ECO:0000256" key="6">
    <source>
        <dbReference type="ARBA" id="ARBA00012487"/>
    </source>
</evidence>
<keyword evidence="13 20" id="KW-1133">Transmembrane helix</keyword>
<evidence type="ECO:0000256" key="16">
    <source>
        <dbReference type="ARBA" id="ARBA00023209"/>
    </source>
</evidence>
<evidence type="ECO:0000313" key="21">
    <source>
        <dbReference type="EMBL" id="TQM14499.1"/>
    </source>
</evidence>
<keyword evidence="17" id="KW-1208">Phospholipid metabolism</keyword>
<dbReference type="EC" id="2.7.7.41" evidence="6 18"/>
<keyword evidence="10 18" id="KW-0808">Transferase</keyword>
<dbReference type="InterPro" id="IPR000374">
    <property type="entry name" value="PC_trans"/>
</dbReference>
<feature type="transmembrane region" description="Helical" evidence="20">
    <location>
        <begin position="98"/>
        <end position="118"/>
    </location>
</feature>
<dbReference type="PROSITE" id="PS01315">
    <property type="entry name" value="CDS"/>
    <property type="match status" value="1"/>
</dbReference>
<evidence type="ECO:0000256" key="18">
    <source>
        <dbReference type="RuleBase" id="RU003938"/>
    </source>
</evidence>
<evidence type="ECO:0000256" key="8">
    <source>
        <dbReference type="ARBA" id="ARBA00022475"/>
    </source>
</evidence>
<dbReference type="Pfam" id="PF01148">
    <property type="entry name" value="CTP_transf_1"/>
    <property type="match status" value="1"/>
</dbReference>
<reference evidence="21 22" key="1">
    <citation type="submission" date="2019-06" db="EMBL/GenBank/DDBJ databases">
        <title>Sequencing the genomes of 1000 actinobacteria strains.</title>
        <authorList>
            <person name="Klenk H.-P."/>
        </authorList>
    </citation>
    <scope>NUCLEOTIDE SEQUENCE [LARGE SCALE GENOMIC DNA]</scope>
    <source>
        <strain evidence="21 22">DSM 45301</strain>
    </source>
</reference>
<comment type="pathway">
    <text evidence="4">Lipid metabolism.</text>
</comment>
<accession>A0A543DZ22</accession>
<feature type="transmembrane region" description="Helical" evidence="20">
    <location>
        <begin position="27"/>
        <end position="45"/>
    </location>
</feature>
<dbReference type="EMBL" id="VFPA01000001">
    <property type="protein sequence ID" value="TQM14499.1"/>
    <property type="molecule type" value="Genomic_DNA"/>
</dbReference>
<evidence type="ECO:0000256" key="13">
    <source>
        <dbReference type="ARBA" id="ARBA00022989"/>
    </source>
</evidence>
<keyword evidence="12 18" id="KW-0548">Nucleotidyltransferase</keyword>
<dbReference type="PANTHER" id="PTHR46382">
    <property type="entry name" value="PHOSPHATIDATE CYTIDYLYLTRANSFERASE"/>
    <property type="match status" value="1"/>
</dbReference>
<feature type="compositionally biased region" description="Low complexity" evidence="19">
    <location>
        <begin position="1"/>
        <end position="12"/>
    </location>
</feature>
<evidence type="ECO:0000256" key="15">
    <source>
        <dbReference type="ARBA" id="ARBA00023136"/>
    </source>
</evidence>
<evidence type="ECO:0000256" key="10">
    <source>
        <dbReference type="ARBA" id="ARBA00022679"/>
    </source>
</evidence>
<evidence type="ECO:0000256" key="5">
    <source>
        <dbReference type="ARBA" id="ARBA00010185"/>
    </source>
</evidence>
<evidence type="ECO:0000256" key="11">
    <source>
        <dbReference type="ARBA" id="ARBA00022692"/>
    </source>
</evidence>
<dbReference type="Proteomes" id="UP000315677">
    <property type="component" value="Unassembled WGS sequence"/>
</dbReference>
<evidence type="ECO:0000256" key="1">
    <source>
        <dbReference type="ARBA" id="ARBA00001698"/>
    </source>
</evidence>
<evidence type="ECO:0000256" key="7">
    <source>
        <dbReference type="ARBA" id="ARBA00019373"/>
    </source>
</evidence>
<evidence type="ECO:0000256" key="19">
    <source>
        <dbReference type="SAM" id="MobiDB-lite"/>
    </source>
</evidence>
<evidence type="ECO:0000313" key="22">
    <source>
        <dbReference type="Proteomes" id="UP000315677"/>
    </source>
</evidence>
<organism evidence="21 22">
    <name type="scientific">Pseudonocardia kunmingensis</name>
    <dbReference type="NCBI Taxonomy" id="630975"/>
    <lineage>
        <taxon>Bacteria</taxon>
        <taxon>Bacillati</taxon>
        <taxon>Actinomycetota</taxon>
        <taxon>Actinomycetes</taxon>
        <taxon>Pseudonocardiales</taxon>
        <taxon>Pseudonocardiaceae</taxon>
        <taxon>Pseudonocardia</taxon>
    </lineage>
</organism>
<dbReference type="GO" id="GO:0016024">
    <property type="term" value="P:CDP-diacylglycerol biosynthetic process"/>
    <property type="evidence" value="ECO:0007669"/>
    <property type="project" value="UniProtKB-UniPathway"/>
</dbReference>
<dbReference type="PANTHER" id="PTHR46382:SF1">
    <property type="entry name" value="PHOSPHATIDATE CYTIDYLYLTRANSFERASE"/>
    <property type="match status" value="1"/>
</dbReference>
<feature type="transmembrane region" description="Helical" evidence="20">
    <location>
        <begin position="130"/>
        <end position="153"/>
    </location>
</feature>
<keyword evidence="22" id="KW-1185">Reference proteome</keyword>
<comment type="catalytic activity">
    <reaction evidence="1 18">
        <text>a 1,2-diacyl-sn-glycero-3-phosphate + CTP + H(+) = a CDP-1,2-diacyl-sn-glycerol + diphosphate</text>
        <dbReference type="Rhea" id="RHEA:16229"/>
        <dbReference type="ChEBI" id="CHEBI:15378"/>
        <dbReference type="ChEBI" id="CHEBI:33019"/>
        <dbReference type="ChEBI" id="CHEBI:37563"/>
        <dbReference type="ChEBI" id="CHEBI:58332"/>
        <dbReference type="ChEBI" id="CHEBI:58608"/>
        <dbReference type="EC" id="2.7.7.41"/>
    </reaction>
</comment>
<keyword evidence="8" id="KW-1003">Cell membrane</keyword>
<evidence type="ECO:0000256" key="4">
    <source>
        <dbReference type="ARBA" id="ARBA00005189"/>
    </source>
</evidence>
<dbReference type="UniPathway" id="UPA00557">
    <property type="reaction ID" value="UER00614"/>
</dbReference>
<feature type="transmembrane region" description="Helical" evidence="20">
    <location>
        <begin position="159"/>
        <end position="183"/>
    </location>
</feature>
<comment type="pathway">
    <text evidence="3 18">Phospholipid metabolism; CDP-diacylglycerol biosynthesis; CDP-diacylglycerol from sn-glycerol 3-phosphate: step 3/3.</text>
</comment>
<evidence type="ECO:0000256" key="17">
    <source>
        <dbReference type="ARBA" id="ARBA00023264"/>
    </source>
</evidence>
<feature type="region of interest" description="Disordered" evidence="19">
    <location>
        <begin position="1"/>
        <end position="21"/>
    </location>
</feature>
<keyword evidence="16" id="KW-0594">Phospholipid biosynthesis</keyword>
<keyword evidence="11 18" id="KW-0812">Transmembrane</keyword>
<evidence type="ECO:0000256" key="2">
    <source>
        <dbReference type="ARBA" id="ARBA00004651"/>
    </source>
</evidence>
<comment type="subcellular location">
    <subcellularLocation>
        <location evidence="2">Cell membrane</location>
        <topology evidence="2">Multi-pass membrane protein</topology>
    </subcellularLocation>
</comment>